<protein>
    <submittedName>
        <fullName evidence="2">UDP-glucuronate 4-epimerase 1</fullName>
    </submittedName>
</protein>
<dbReference type="Proteomes" id="UP001412067">
    <property type="component" value="Unassembled WGS sequence"/>
</dbReference>
<keyword evidence="1" id="KW-1133">Transmembrane helix</keyword>
<sequence length="250" mass="27880">MSPALLLQGRSSRFQVKPLHLCIESWNVAIVRKLVEVAFSQDIKEAIDIPGPNGTALCKTRMLSISLKNEIVGSGQEEELFPSRLGKVKIKVAHAINKLFHGCFASTSTMFLCAFFLITLTTSYFSFQSFISTSSCFLSSSEWDRQIRASTTIFRSQGFFVLVTGATGFVGSHYSLALHKRDDDIPTTRVLTTAIITTTFSAFGQQDFYLLSSDPTRGSAQRVDRFIKVPENIIYCPQKSEEMTLREESS</sequence>
<reference evidence="2 3" key="1">
    <citation type="journal article" date="2022" name="Nat. Plants">
        <title>Genomes of leafy and leafless Platanthera orchids illuminate the evolution of mycoheterotrophy.</title>
        <authorList>
            <person name="Li M.H."/>
            <person name="Liu K.W."/>
            <person name="Li Z."/>
            <person name="Lu H.C."/>
            <person name="Ye Q.L."/>
            <person name="Zhang D."/>
            <person name="Wang J.Y."/>
            <person name="Li Y.F."/>
            <person name="Zhong Z.M."/>
            <person name="Liu X."/>
            <person name="Yu X."/>
            <person name="Liu D.K."/>
            <person name="Tu X.D."/>
            <person name="Liu B."/>
            <person name="Hao Y."/>
            <person name="Liao X.Y."/>
            <person name="Jiang Y.T."/>
            <person name="Sun W.H."/>
            <person name="Chen J."/>
            <person name="Chen Y.Q."/>
            <person name="Ai Y."/>
            <person name="Zhai J.W."/>
            <person name="Wu S.S."/>
            <person name="Zhou Z."/>
            <person name="Hsiao Y.Y."/>
            <person name="Wu W.L."/>
            <person name="Chen Y.Y."/>
            <person name="Lin Y.F."/>
            <person name="Hsu J.L."/>
            <person name="Li C.Y."/>
            <person name="Wang Z.W."/>
            <person name="Zhao X."/>
            <person name="Zhong W.Y."/>
            <person name="Ma X.K."/>
            <person name="Ma L."/>
            <person name="Huang J."/>
            <person name="Chen G.Z."/>
            <person name="Huang M.Z."/>
            <person name="Huang L."/>
            <person name="Peng D.H."/>
            <person name="Luo Y.B."/>
            <person name="Zou S.Q."/>
            <person name="Chen S.P."/>
            <person name="Lan S."/>
            <person name="Tsai W.C."/>
            <person name="Van de Peer Y."/>
            <person name="Liu Z.J."/>
        </authorList>
    </citation>
    <scope>NUCLEOTIDE SEQUENCE [LARGE SCALE GENOMIC DNA]</scope>
    <source>
        <strain evidence="2">Lor288</strain>
    </source>
</reference>
<feature type="transmembrane region" description="Helical" evidence="1">
    <location>
        <begin position="99"/>
        <end position="127"/>
    </location>
</feature>
<evidence type="ECO:0000256" key="1">
    <source>
        <dbReference type="SAM" id="Phobius"/>
    </source>
</evidence>
<organism evidence="2 3">
    <name type="scientific">Platanthera guangdongensis</name>
    <dbReference type="NCBI Taxonomy" id="2320717"/>
    <lineage>
        <taxon>Eukaryota</taxon>
        <taxon>Viridiplantae</taxon>
        <taxon>Streptophyta</taxon>
        <taxon>Embryophyta</taxon>
        <taxon>Tracheophyta</taxon>
        <taxon>Spermatophyta</taxon>
        <taxon>Magnoliopsida</taxon>
        <taxon>Liliopsida</taxon>
        <taxon>Asparagales</taxon>
        <taxon>Orchidaceae</taxon>
        <taxon>Orchidoideae</taxon>
        <taxon>Orchideae</taxon>
        <taxon>Orchidinae</taxon>
        <taxon>Platanthera</taxon>
    </lineage>
</organism>
<dbReference type="EMBL" id="JBBWWR010000015">
    <property type="protein sequence ID" value="KAK8950449.1"/>
    <property type="molecule type" value="Genomic_DNA"/>
</dbReference>
<dbReference type="SUPFAM" id="SSF51735">
    <property type="entry name" value="NAD(P)-binding Rossmann-fold domains"/>
    <property type="match status" value="1"/>
</dbReference>
<gene>
    <name evidence="2" type="primary">GAE1</name>
    <name evidence="2" type="ORF">KSP40_PGU016630</name>
</gene>
<keyword evidence="3" id="KW-1185">Reference proteome</keyword>
<keyword evidence="1" id="KW-0812">Transmembrane</keyword>
<dbReference type="InterPro" id="IPR036291">
    <property type="entry name" value="NAD(P)-bd_dom_sf"/>
</dbReference>
<evidence type="ECO:0000313" key="2">
    <source>
        <dbReference type="EMBL" id="KAK8950449.1"/>
    </source>
</evidence>
<comment type="caution">
    <text evidence="2">The sequence shown here is derived from an EMBL/GenBank/DDBJ whole genome shotgun (WGS) entry which is preliminary data.</text>
</comment>
<proteinExistence type="predicted"/>
<evidence type="ECO:0000313" key="3">
    <source>
        <dbReference type="Proteomes" id="UP001412067"/>
    </source>
</evidence>
<keyword evidence="1" id="KW-0472">Membrane</keyword>
<accession>A0ABR2LU79</accession>
<name>A0ABR2LU79_9ASPA</name>